<organism evidence="2 3">
    <name type="scientific">Dictyostelium firmibasis</name>
    <dbReference type="NCBI Taxonomy" id="79012"/>
    <lineage>
        <taxon>Eukaryota</taxon>
        <taxon>Amoebozoa</taxon>
        <taxon>Evosea</taxon>
        <taxon>Eumycetozoa</taxon>
        <taxon>Dictyostelia</taxon>
        <taxon>Dictyosteliales</taxon>
        <taxon>Dictyosteliaceae</taxon>
        <taxon>Dictyostelium</taxon>
    </lineage>
</organism>
<keyword evidence="3" id="KW-1185">Reference proteome</keyword>
<name>A0AAN7U546_9MYCE</name>
<dbReference type="GO" id="GO:0005739">
    <property type="term" value="C:mitochondrion"/>
    <property type="evidence" value="ECO:0007669"/>
    <property type="project" value="TreeGrafter"/>
</dbReference>
<reference evidence="2 3" key="1">
    <citation type="submission" date="2023-11" db="EMBL/GenBank/DDBJ databases">
        <title>Dfirmibasis_genome.</title>
        <authorList>
            <person name="Edelbroek B."/>
            <person name="Kjellin J."/>
            <person name="Jerlstrom-Hultqvist J."/>
            <person name="Soderbom F."/>
        </authorList>
    </citation>
    <scope>NUCLEOTIDE SEQUENCE [LARGE SCALE GENOMIC DNA]</scope>
    <source>
        <strain evidence="2 3">TNS-C-14</strain>
    </source>
</reference>
<dbReference type="PROSITE" id="PS50206">
    <property type="entry name" value="RHODANESE_3"/>
    <property type="match status" value="1"/>
</dbReference>
<dbReference type="AlphaFoldDB" id="A0AAN7U546"/>
<dbReference type="InterPro" id="IPR001763">
    <property type="entry name" value="Rhodanese-like_dom"/>
</dbReference>
<dbReference type="PANTHER" id="PTHR44086">
    <property type="entry name" value="THIOSULFATE SULFURTRANSFERASE RDL2, MITOCHONDRIAL-RELATED"/>
    <property type="match status" value="1"/>
</dbReference>
<gene>
    <name evidence="2" type="ORF">RB653_007807</name>
</gene>
<evidence type="ECO:0000259" key="1">
    <source>
        <dbReference type="PROSITE" id="PS50206"/>
    </source>
</evidence>
<dbReference type="SUPFAM" id="SSF52821">
    <property type="entry name" value="Rhodanese/Cell cycle control phosphatase"/>
    <property type="match status" value="1"/>
</dbReference>
<feature type="domain" description="Rhodanese" evidence="1">
    <location>
        <begin position="94"/>
        <end position="180"/>
    </location>
</feature>
<comment type="caution">
    <text evidence="2">The sequence shown here is derived from an EMBL/GenBank/DDBJ whole genome shotgun (WGS) entry which is preliminary data.</text>
</comment>
<evidence type="ECO:0000313" key="2">
    <source>
        <dbReference type="EMBL" id="KAK5576663.1"/>
    </source>
</evidence>
<dbReference type="InterPro" id="IPR036873">
    <property type="entry name" value="Rhodanese-like_dom_sf"/>
</dbReference>
<sequence length="181" mass="20850">MYKFIRPLLKCYTPIRVGTINNKTNLIYSFKSFNNNYFNNNISLISNNNNNNNFKITMSNYTTKTPTIFNFKENKTINKQELKELIDGVQKGENEKNYVLIDVRNPTEVEQTSLIPTAIHIPLGILTAALSMSDSEYEDTFNQKKFDVSGKRSEMAADLARNMGYRTVLNYPGSFEDWISN</sequence>
<dbReference type="Gene3D" id="3.40.250.10">
    <property type="entry name" value="Rhodanese-like domain"/>
    <property type="match status" value="1"/>
</dbReference>
<dbReference type="Proteomes" id="UP001344447">
    <property type="component" value="Unassembled WGS sequence"/>
</dbReference>
<dbReference type="GO" id="GO:0004792">
    <property type="term" value="F:thiosulfate-cyanide sulfurtransferase activity"/>
    <property type="evidence" value="ECO:0007669"/>
    <property type="project" value="TreeGrafter"/>
</dbReference>
<dbReference type="Pfam" id="PF00581">
    <property type="entry name" value="Rhodanese"/>
    <property type="match status" value="1"/>
</dbReference>
<dbReference type="PANTHER" id="PTHR44086:SF10">
    <property type="entry name" value="THIOSULFATE SULFURTRANSFERASE_RHODANESE-LIKE DOMAIN-CONTAINING PROTEIN 3"/>
    <property type="match status" value="1"/>
</dbReference>
<protein>
    <recommendedName>
        <fullName evidence="1">Rhodanese domain-containing protein</fullName>
    </recommendedName>
</protein>
<proteinExistence type="predicted"/>
<dbReference type="SMART" id="SM00450">
    <property type="entry name" value="RHOD"/>
    <property type="match status" value="1"/>
</dbReference>
<dbReference type="EMBL" id="JAVFKY010000005">
    <property type="protein sequence ID" value="KAK5576663.1"/>
    <property type="molecule type" value="Genomic_DNA"/>
</dbReference>
<evidence type="ECO:0000313" key="3">
    <source>
        <dbReference type="Proteomes" id="UP001344447"/>
    </source>
</evidence>
<accession>A0AAN7U546</accession>